<evidence type="ECO:0000313" key="3">
    <source>
        <dbReference type="Proteomes" id="UP001165121"/>
    </source>
</evidence>
<name>A0A9W6U5S0_9STRA</name>
<dbReference type="EMBL" id="BSXT01000365">
    <property type="protein sequence ID" value="GMF25721.1"/>
    <property type="molecule type" value="Genomic_DNA"/>
</dbReference>
<proteinExistence type="predicted"/>
<organism evidence="2 3">
    <name type="scientific">Phytophthora fragariaefolia</name>
    <dbReference type="NCBI Taxonomy" id="1490495"/>
    <lineage>
        <taxon>Eukaryota</taxon>
        <taxon>Sar</taxon>
        <taxon>Stramenopiles</taxon>
        <taxon>Oomycota</taxon>
        <taxon>Peronosporomycetes</taxon>
        <taxon>Peronosporales</taxon>
        <taxon>Peronosporaceae</taxon>
        <taxon>Phytophthora</taxon>
    </lineage>
</organism>
<gene>
    <name evidence="2" type="ORF">Pfra01_000467800</name>
</gene>
<keyword evidence="3" id="KW-1185">Reference proteome</keyword>
<protein>
    <submittedName>
        <fullName evidence="2">Unnamed protein product</fullName>
    </submittedName>
</protein>
<dbReference type="Proteomes" id="UP001165121">
    <property type="component" value="Unassembled WGS sequence"/>
</dbReference>
<evidence type="ECO:0000256" key="1">
    <source>
        <dbReference type="SAM" id="MobiDB-lite"/>
    </source>
</evidence>
<evidence type="ECO:0000313" key="2">
    <source>
        <dbReference type="EMBL" id="GMF25721.1"/>
    </source>
</evidence>
<comment type="caution">
    <text evidence="2">The sequence shown here is derived from an EMBL/GenBank/DDBJ whole genome shotgun (WGS) entry which is preliminary data.</text>
</comment>
<sequence length="86" mass="9653">MPEDNLVWYTKDGRHVASSPVQLGQSEAAESYGSRPDNSQVLPAGKTRRAVTAKTGHRMLDPKWWDRRHWILVSTCFGQAGRLMGT</sequence>
<feature type="region of interest" description="Disordered" evidence="1">
    <location>
        <begin position="19"/>
        <end position="42"/>
    </location>
</feature>
<reference evidence="2" key="1">
    <citation type="submission" date="2023-04" db="EMBL/GenBank/DDBJ databases">
        <title>Phytophthora fragariaefolia NBRC 109709.</title>
        <authorList>
            <person name="Ichikawa N."/>
            <person name="Sato H."/>
            <person name="Tonouchi N."/>
        </authorList>
    </citation>
    <scope>NUCLEOTIDE SEQUENCE</scope>
    <source>
        <strain evidence="2">NBRC 109709</strain>
    </source>
</reference>
<accession>A0A9W6U5S0</accession>
<dbReference type="AlphaFoldDB" id="A0A9W6U5S0"/>